<comment type="caution">
    <text evidence="3">The sequence shown here is derived from an EMBL/GenBank/DDBJ whole genome shotgun (WGS) entry which is preliminary data.</text>
</comment>
<proteinExistence type="inferred from homology"/>
<dbReference type="EMBL" id="WOEZ01000126">
    <property type="protein sequence ID" value="NPT57447.1"/>
    <property type="molecule type" value="Genomic_DNA"/>
</dbReference>
<keyword evidence="3" id="KW-0413">Isomerase</keyword>
<dbReference type="Gene3D" id="3.10.310.10">
    <property type="entry name" value="Diaminopimelate Epimerase, Chain A, domain 1"/>
    <property type="match status" value="2"/>
</dbReference>
<dbReference type="GO" id="GO:0016853">
    <property type="term" value="F:isomerase activity"/>
    <property type="evidence" value="ECO:0007669"/>
    <property type="project" value="UniProtKB-KW"/>
</dbReference>
<dbReference type="PANTHER" id="PTHR13774:SF32">
    <property type="entry name" value="ANTISENSE-ENHANCING SEQUENCE 1"/>
    <property type="match status" value="1"/>
</dbReference>
<dbReference type="Proteomes" id="UP000655523">
    <property type="component" value="Unassembled WGS sequence"/>
</dbReference>
<name>A0A972SJW0_9BURK</name>
<evidence type="ECO:0000256" key="2">
    <source>
        <dbReference type="PIRSR" id="PIRSR016184-1"/>
    </source>
</evidence>
<dbReference type="AlphaFoldDB" id="A0A972SJW0"/>
<dbReference type="PIRSF" id="PIRSF016184">
    <property type="entry name" value="PhzC_PhzF"/>
    <property type="match status" value="1"/>
</dbReference>
<gene>
    <name evidence="3" type="ORF">GNZ13_23465</name>
</gene>
<keyword evidence="4" id="KW-1185">Reference proteome</keyword>
<dbReference type="PANTHER" id="PTHR13774">
    <property type="entry name" value="PHENAZINE BIOSYNTHESIS PROTEIN"/>
    <property type="match status" value="1"/>
</dbReference>
<dbReference type="SUPFAM" id="SSF54506">
    <property type="entry name" value="Diaminopimelate epimerase-like"/>
    <property type="match status" value="1"/>
</dbReference>
<evidence type="ECO:0000256" key="1">
    <source>
        <dbReference type="ARBA" id="ARBA00008270"/>
    </source>
</evidence>
<dbReference type="Pfam" id="PF02567">
    <property type="entry name" value="PhzC-PhzF"/>
    <property type="match status" value="1"/>
</dbReference>
<dbReference type="GO" id="GO:0005737">
    <property type="term" value="C:cytoplasm"/>
    <property type="evidence" value="ECO:0007669"/>
    <property type="project" value="TreeGrafter"/>
</dbReference>
<dbReference type="NCBIfam" id="TIGR00654">
    <property type="entry name" value="PhzF_family"/>
    <property type="match status" value="1"/>
</dbReference>
<organism evidence="3 4">
    <name type="scientific">Paraburkholderia elongata</name>
    <dbReference type="NCBI Taxonomy" id="2675747"/>
    <lineage>
        <taxon>Bacteria</taxon>
        <taxon>Pseudomonadati</taxon>
        <taxon>Pseudomonadota</taxon>
        <taxon>Betaproteobacteria</taxon>
        <taxon>Burkholderiales</taxon>
        <taxon>Burkholderiaceae</taxon>
        <taxon>Paraburkholderia</taxon>
    </lineage>
</organism>
<comment type="similarity">
    <text evidence="1">Belongs to the PhzF family.</text>
</comment>
<protein>
    <submittedName>
        <fullName evidence="3">PhzF family phenazine biosynthesis isomerase</fullName>
    </submittedName>
</protein>
<evidence type="ECO:0000313" key="4">
    <source>
        <dbReference type="Proteomes" id="UP000655523"/>
    </source>
</evidence>
<reference evidence="3 4" key="1">
    <citation type="submission" date="2019-11" db="EMBL/GenBank/DDBJ databases">
        <title>Metabolism of dissolved organic matter in forest soils.</title>
        <authorList>
            <person name="Cyle K.T."/>
            <person name="Wilhelm R.C."/>
            <person name="Martinez C.E."/>
        </authorList>
    </citation>
    <scope>NUCLEOTIDE SEQUENCE [LARGE SCALE GENOMIC DNA]</scope>
    <source>
        <strain evidence="3 4">5N</strain>
    </source>
</reference>
<dbReference type="InterPro" id="IPR003719">
    <property type="entry name" value="Phenazine_PhzF-like"/>
</dbReference>
<accession>A0A972SJW0</accession>
<evidence type="ECO:0000313" key="3">
    <source>
        <dbReference type="EMBL" id="NPT57447.1"/>
    </source>
</evidence>
<sequence>MPANTVRFKQVDVFTSVPFKGNPLAVVFDADALDADQMQAIAHWTNLSETTFLLKPTDPDADYRVRIFTTHGELPFAGHPTLGTAHALLESGYRPKQADKLVQQCGLGLVELQALTESESTGKAQGGWAFAAPPARVTPLPQDQYAALTTALRSDAIDFSATPCAVDNGAPWLVVRVNSALDCLALEPDAAALADIVHAMNTHGLAVYGPHGADGPATFEVRCLMAGGRFGVGEDPVTGSANAALAGLLSAQQLRPGSHYTARQGTVLGRAGNVSVHYDDAAGKTWIGGPSVTIVDGTFRLP</sequence>
<dbReference type="RefSeq" id="WP_172168549.1">
    <property type="nucleotide sequence ID" value="NZ_WOEZ01000126.1"/>
</dbReference>
<feature type="active site" evidence="2">
    <location>
        <position position="49"/>
    </location>
</feature>